<keyword evidence="3 5" id="KW-1133">Transmembrane helix</keyword>
<evidence type="ECO:0000313" key="10">
    <source>
        <dbReference type="Proteomes" id="UP001277471"/>
    </source>
</evidence>
<proteinExistence type="predicted"/>
<dbReference type="Pfam" id="PF07298">
    <property type="entry name" value="NnrU"/>
    <property type="match status" value="1"/>
</dbReference>
<evidence type="ECO:0000256" key="4">
    <source>
        <dbReference type="ARBA" id="ARBA00023136"/>
    </source>
</evidence>
<feature type="transmembrane region" description="Helical" evidence="5">
    <location>
        <begin position="195"/>
        <end position="220"/>
    </location>
</feature>
<dbReference type="GO" id="GO:0016020">
    <property type="term" value="C:membrane"/>
    <property type="evidence" value="ECO:0007669"/>
    <property type="project" value="UniProtKB-SubCell"/>
</dbReference>
<keyword evidence="10" id="KW-1185">Reference proteome</keyword>
<evidence type="ECO:0000313" key="8">
    <source>
        <dbReference type="EMBL" id="QCO09348.1"/>
    </source>
</evidence>
<keyword evidence="4 5" id="KW-0472">Membrane</keyword>
<dbReference type="EMBL" id="JAWXYC010000004">
    <property type="protein sequence ID" value="MDX5952893.1"/>
    <property type="molecule type" value="Genomic_DNA"/>
</dbReference>
<comment type="subcellular location">
    <subcellularLocation>
        <location evidence="1">Membrane</location>
        <topology evidence="1">Multi-pass membrane protein</topology>
    </subcellularLocation>
</comment>
<sequence>MTTDLLLAALFLFATHAVPSWPGVRPWLIARLGWGGFVALHSLGSLLALGLFVWAYREAGGGEPLFVPAGWAAPLVVALMPLSFLLIAARVTSKAGAPDAPNPPRGIYRITRFPGSMGLLLWALLHLQATGDGRRVVLFVAMAAIALFAMVKNDWLLRRGAAGRAYRAETSALPFAAILAGRQSFRPGEIGWGRVLGALTAYAAMIAVHPWLFGVSPLYWL</sequence>
<keyword evidence="2 5" id="KW-0812">Transmembrane</keyword>
<feature type="transmembrane region" description="Helical" evidence="5">
    <location>
        <begin position="136"/>
        <end position="151"/>
    </location>
</feature>
<dbReference type="GeneID" id="56450091"/>
<protein>
    <submittedName>
        <fullName evidence="7">NnrU family protein</fullName>
    </submittedName>
</protein>
<gene>
    <name evidence="8" type="ORF">D3868_10060</name>
    <name evidence="7" type="ORF">SIM66_17075</name>
</gene>
<dbReference type="KEGG" id="abf:AMK58_01980"/>
<reference evidence="7 10" key="2">
    <citation type="submission" date="2023-11" db="EMBL/GenBank/DDBJ databases">
        <title>MicrobeMod: A computational toolkit for identifying prokaryotic methylation and restriction-modification with nanopore sequencing.</title>
        <authorList>
            <person name="Crits-Christoph A."/>
            <person name="Kang S.C."/>
            <person name="Lee H."/>
            <person name="Ostrov N."/>
        </authorList>
    </citation>
    <scope>NUCLEOTIDE SEQUENCE [LARGE SCALE GENOMIC DNA]</scope>
    <source>
        <strain evidence="7 10">ATCC 29145</strain>
    </source>
</reference>
<name>A0A0P0EFB4_AZOBR</name>
<dbReference type="RefSeq" id="WP_035683090.1">
    <property type="nucleotide sequence ID" value="NZ_CP012914.1"/>
</dbReference>
<feature type="transmembrane region" description="Helical" evidence="5">
    <location>
        <begin position="107"/>
        <end position="124"/>
    </location>
</feature>
<dbReference type="Proteomes" id="UP000298774">
    <property type="component" value="Chromosome"/>
</dbReference>
<accession>A0A0P0EFB4</accession>
<evidence type="ECO:0000256" key="2">
    <source>
        <dbReference type="ARBA" id="ARBA00022692"/>
    </source>
</evidence>
<feature type="domain" description="NnrU" evidence="6">
    <location>
        <begin position="6"/>
        <end position="217"/>
    </location>
</feature>
<evidence type="ECO:0000256" key="1">
    <source>
        <dbReference type="ARBA" id="ARBA00004141"/>
    </source>
</evidence>
<evidence type="ECO:0000313" key="7">
    <source>
        <dbReference type="EMBL" id="MDX5952893.1"/>
    </source>
</evidence>
<evidence type="ECO:0000313" key="9">
    <source>
        <dbReference type="Proteomes" id="UP000298774"/>
    </source>
</evidence>
<feature type="transmembrane region" description="Helical" evidence="5">
    <location>
        <begin position="65"/>
        <end position="87"/>
    </location>
</feature>
<evidence type="ECO:0000256" key="5">
    <source>
        <dbReference type="SAM" id="Phobius"/>
    </source>
</evidence>
<dbReference type="InterPro" id="IPR009915">
    <property type="entry name" value="NnrU_dom"/>
</dbReference>
<dbReference type="EMBL" id="CP032339">
    <property type="protein sequence ID" value="QCO09348.1"/>
    <property type="molecule type" value="Genomic_DNA"/>
</dbReference>
<evidence type="ECO:0000259" key="6">
    <source>
        <dbReference type="Pfam" id="PF07298"/>
    </source>
</evidence>
<feature type="transmembrane region" description="Helical" evidence="5">
    <location>
        <begin position="33"/>
        <end position="53"/>
    </location>
</feature>
<reference evidence="8 9" key="1">
    <citation type="submission" date="2018-09" db="EMBL/GenBank/DDBJ databases">
        <title>Whole genome based analysis of evolution and adaptive divergence in Indian and Brazilian strains of Azospirillum brasilense.</title>
        <authorList>
            <person name="Singh C."/>
            <person name="Tripathi A.K."/>
        </authorList>
    </citation>
    <scope>NUCLEOTIDE SEQUENCE [LARGE SCALE GENOMIC DNA]</scope>
    <source>
        <strain evidence="8 9">MTCC4038</strain>
    </source>
</reference>
<organism evidence="8 9">
    <name type="scientific">Azospirillum brasilense</name>
    <dbReference type="NCBI Taxonomy" id="192"/>
    <lineage>
        <taxon>Bacteria</taxon>
        <taxon>Pseudomonadati</taxon>
        <taxon>Pseudomonadota</taxon>
        <taxon>Alphaproteobacteria</taxon>
        <taxon>Rhodospirillales</taxon>
        <taxon>Azospirillaceae</taxon>
        <taxon>Azospirillum</taxon>
    </lineage>
</organism>
<dbReference type="Proteomes" id="UP001277471">
    <property type="component" value="Unassembled WGS sequence"/>
</dbReference>
<evidence type="ECO:0000256" key="3">
    <source>
        <dbReference type="ARBA" id="ARBA00022989"/>
    </source>
</evidence>
<dbReference type="AlphaFoldDB" id="A0A0P0EFB4"/>